<accession>A0A7J0DQ77</accession>
<evidence type="ECO:0000313" key="2">
    <source>
        <dbReference type="Proteomes" id="UP000585474"/>
    </source>
</evidence>
<dbReference type="EMBL" id="BJWL01000339">
    <property type="protein sequence ID" value="GFS40108.1"/>
    <property type="molecule type" value="Genomic_DNA"/>
</dbReference>
<dbReference type="Proteomes" id="UP000585474">
    <property type="component" value="Unassembled WGS sequence"/>
</dbReference>
<evidence type="ECO:0008006" key="3">
    <source>
        <dbReference type="Google" id="ProtNLM"/>
    </source>
</evidence>
<dbReference type="PANTHER" id="PTHR36617">
    <property type="entry name" value="PROTEIN, PUTATIVE-RELATED"/>
    <property type="match status" value="1"/>
</dbReference>
<evidence type="ECO:0000313" key="1">
    <source>
        <dbReference type="EMBL" id="GFS40108.1"/>
    </source>
</evidence>
<comment type="caution">
    <text evidence="1">The sequence shown here is derived from an EMBL/GenBank/DDBJ whole genome shotgun (WGS) entry which is preliminary data.</text>
</comment>
<gene>
    <name evidence="1" type="ORF">Acr_00g0066800</name>
</gene>
<keyword evidence="2" id="KW-1185">Reference proteome</keyword>
<dbReference type="OrthoDB" id="1743609at2759"/>
<sequence>MQPSFANGGGDMAMKSRPYGTRWYPQRIVSHLNAGCHIHLVQEKPIQEAFPRLFSISNQKEERVEGLVNHDNGSGWKLTFRIILFSWEEDSLQDLLNLIEEVQMDVAIRDGLCWNWEAEESFTVKSAYRQCESCVLGSSSGFNSLSLIWRRNLRPFKIEVFVWLAVQNKIATRG</sequence>
<organism evidence="1 2">
    <name type="scientific">Actinidia rufa</name>
    <dbReference type="NCBI Taxonomy" id="165716"/>
    <lineage>
        <taxon>Eukaryota</taxon>
        <taxon>Viridiplantae</taxon>
        <taxon>Streptophyta</taxon>
        <taxon>Embryophyta</taxon>
        <taxon>Tracheophyta</taxon>
        <taxon>Spermatophyta</taxon>
        <taxon>Magnoliopsida</taxon>
        <taxon>eudicotyledons</taxon>
        <taxon>Gunneridae</taxon>
        <taxon>Pentapetalae</taxon>
        <taxon>asterids</taxon>
        <taxon>Ericales</taxon>
        <taxon>Actinidiaceae</taxon>
        <taxon>Actinidia</taxon>
    </lineage>
</organism>
<protein>
    <recommendedName>
        <fullName evidence="3">Reverse transcriptase zinc-binding domain-containing protein</fullName>
    </recommendedName>
</protein>
<name>A0A7J0DQ77_9ERIC</name>
<dbReference type="AlphaFoldDB" id="A0A7J0DQ77"/>
<dbReference type="PANTHER" id="PTHR36617:SF5">
    <property type="entry name" value="OS05G0421675 PROTEIN"/>
    <property type="match status" value="1"/>
</dbReference>
<proteinExistence type="predicted"/>
<reference evidence="2" key="1">
    <citation type="submission" date="2019-07" db="EMBL/GenBank/DDBJ databases">
        <title>De Novo Assembly of kiwifruit Actinidia rufa.</title>
        <authorList>
            <person name="Sugita-Konishi S."/>
            <person name="Sato K."/>
            <person name="Mori E."/>
            <person name="Abe Y."/>
            <person name="Kisaki G."/>
            <person name="Hamano K."/>
            <person name="Suezawa K."/>
            <person name="Otani M."/>
            <person name="Fukuda T."/>
            <person name="Manabe T."/>
            <person name="Gomi K."/>
            <person name="Tabuchi M."/>
            <person name="Akimitsu K."/>
            <person name="Kataoka I."/>
        </authorList>
    </citation>
    <scope>NUCLEOTIDE SEQUENCE [LARGE SCALE GENOMIC DNA]</scope>
    <source>
        <strain evidence="2">cv. Fuchu</strain>
    </source>
</reference>